<accession>A0A395GRD9</accession>
<dbReference type="Pfam" id="PF08240">
    <property type="entry name" value="ADH_N"/>
    <property type="match status" value="1"/>
</dbReference>
<dbReference type="GO" id="GO:0016651">
    <property type="term" value="F:oxidoreductase activity, acting on NAD(P)H"/>
    <property type="evidence" value="ECO:0007669"/>
    <property type="project" value="InterPro"/>
</dbReference>
<evidence type="ECO:0000256" key="2">
    <source>
        <dbReference type="ARBA" id="ARBA00011245"/>
    </source>
</evidence>
<dbReference type="SMART" id="SM00829">
    <property type="entry name" value="PKS_ER"/>
    <property type="match status" value="1"/>
</dbReference>
<dbReference type="RefSeq" id="XP_025572449.1">
    <property type="nucleotide sequence ID" value="XM_025716053.1"/>
</dbReference>
<keyword evidence="5" id="KW-0560">Oxidoreductase</keyword>
<dbReference type="GeneID" id="37220918"/>
<dbReference type="Pfam" id="PF00107">
    <property type="entry name" value="ADH_zinc_N"/>
    <property type="match status" value="1"/>
</dbReference>
<dbReference type="GO" id="GO:0000166">
    <property type="term" value="F:nucleotide binding"/>
    <property type="evidence" value="ECO:0007669"/>
    <property type="project" value="UniProtKB-KW"/>
</dbReference>
<dbReference type="EMBL" id="KZ824456">
    <property type="protein sequence ID" value="RAK98121.1"/>
    <property type="molecule type" value="Genomic_DNA"/>
</dbReference>
<dbReference type="STRING" id="1448316.A0A395GRD9"/>
<keyword evidence="3" id="KW-0547">Nucleotide-binding</keyword>
<gene>
    <name evidence="7" type="ORF">BO80DRAFT_362428</name>
</gene>
<dbReference type="SUPFAM" id="SSF51735">
    <property type="entry name" value="NAD(P)-binding Rossmann-fold domains"/>
    <property type="match status" value="1"/>
</dbReference>
<comment type="subunit">
    <text evidence="2">Monomer.</text>
</comment>
<dbReference type="InterPro" id="IPR020843">
    <property type="entry name" value="ER"/>
</dbReference>
<comment type="similarity">
    <text evidence="1">Belongs to the zinc-containing alcohol dehydrogenase family.</text>
</comment>
<evidence type="ECO:0000313" key="8">
    <source>
        <dbReference type="Proteomes" id="UP000249402"/>
    </source>
</evidence>
<evidence type="ECO:0000256" key="1">
    <source>
        <dbReference type="ARBA" id="ARBA00008072"/>
    </source>
</evidence>
<proteinExistence type="inferred from homology"/>
<reference evidence="7 8" key="1">
    <citation type="submission" date="2018-02" db="EMBL/GenBank/DDBJ databases">
        <title>The genomes of Aspergillus section Nigri reveals drivers in fungal speciation.</title>
        <authorList>
            <consortium name="DOE Joint Genome Institute"/>
            <person name="Vesth T.C."/>
            <person name="Nybo J."/>
            <person name="Theobald S."/>
            <person name="Brandl J."/>
            <person name="Frisvad J.C."/>
            <person name="Nielsen K.F."/>
            <person name="Lyhne E.K."/>
            <person name="Kogle M.E."/>
            <person name="Kuo A."/>
            <person name="Riley R."/>
            <person name="Clum A."/>
            <person name="Nolan M."/>
            <person name="Lipzen A."/>
            <person name="Salamov A."/>
            <person name="Henrissat B."/>
            <person name="Wiebenga A."/>
            <person name="De vries R.P."/>
            <person name="Grigoriev I.V."/>
            <person name="Mortensen U.H."/>
            <person name="Andersen M.R."/>
            <person name="Baker S.E."/>
        </authorList>
    </citation>
    <scope>NUCLEOTIDE SEQUENCE [LARGE SCALE GENOMIC DNA]</scope>
    <source>
        <strain evidence="7 8">CBS 121593</strain>
    </source>
</reference>
<keyword evidence="4" id="KW-0521">NADP</keyword>
<dbReference type="Gene3D" id="3.40.50.720">
    <property type="entry name" value="NAD(P)-binding Rossmann-like Domain"/>
    <property type="match status" value="1"/>
</dbReference>
<dbReference type="CDD" id="cd08249">
    <property type="entry name" value="enoyl_reductase_like"/>
    <property type="match status" value="1"/>
</dbReference>
<dbReference type="PANTHER" id="PTHR45348:SF1">
    <property type="entry name" value="TRANS-ENOYL REDUCTASE STHE"/>
    <property type="match status" value="1"/>
</dbReference>
<dbReference type="InterPro" id="IPR047122">
    <property type="entry name" value="Trans-enoyl_RdTase-like"/>
</dbReference>
<dbReference type="SUPFAM" id="SSF50129">
    <property type="entry name" value="GroES-like"/>
    <property type="match status" value="1"/>
</dbReference>
<dbReference type="InterPro" id="IPR013154">
    <property type="entry name" value="ADH-like_N"/>
</dbReference>
<evidence type="ECO:0000256" key="4">
    <source>
        <dbReference type="ARBA" id="ARBA00022857"/>
    </source>
</evidence>
<dbReference type="PANTHER" id="PTHR45348">
    <property type="entry name" value="HYPOTHETICAL OXIDOREDUCTASE (EUROFUNG)"/>
    <property type="match status" value="1"/>
</dbReference>
<evidence type="ECO:0000313" key="7">
    <source>
        <dbReference type="EMBL" id="RAK98121.1"/>
    </source>
</evidence>
<dbReference type="InterPro" id="IPR013149">
    <property type="entry name" value="ADH-like_C"/>
</dbReference>
<name>A0A395GRD9_9EURO</name>
<dbReference type="InterPro" id="IPR011032">
    <property type="entry name" value="GroES-like_sf"/>
</dbReference>
<keyword evidence="8" id="KW-1185">Reference proteome</keyword>
<feature type="domain" description="Enoyl reductase (ER)" evidence="6">
    <location>
        <begin position="17"/>
        <end position="351"/>
    </location>
</feature>
<dbReference type="AlphaFoldDB" id="A0A395GRD9"/>
<dbReference type="InterPro" id="IPR036291">
    <property type="entry name" value="NAD(P)-bd_dom_sf"/>
</dbReference>
<dbReference type="OrthoDB" id="48317at2759"/>
<sequence>MPAINPSQRQTAVVAAGLGAYAIAHDHPIPSISPDQIIIRTAAVAINPVDVNTVDNFAYTDTAAGFDLAGIVIAIGSAVDLAVQLREGDRVCAAVQGMNPLRPTDGAFAQYVAADADLVMKVPSDMPLEEAASLPVGVGTIGLALRSLGLDTAGQKPAVVLVYGASSASGTLALQMLRHAGHHAIATCSPANFNLVKEKGAEAVFDYRSPTCVADIRGHTRNSLRYVLDCISETSSMEFCYATIGRAGGLYTSLAVCSSRVKATRPTVKADWVFHPALFGREVAWPNPYNRVADPNMRETARELYGEAQLLLDQGLLRPHPIEVQEGGFPAILDAIQRVRQKDVSGVKLVCAIPHQE</sequence>
<dbReference type="Proteomes" id="UP000249402">
    <property type="component" value="Unassembled WGS sequence"/>
</dbReference>
<evidence type="ECO:0000259" key="6">
    <source>
        <dbReference type="SMART" id="SM00829"/>
    </source>
</evidence>
<evidence type="ECO:0000256" key="5">
    <source>
        <dbReference type="ARBA" id="ARBA00023002"/>
    </source>
</evidence>
<protein>
    <submittedName>
        <fullName evidence="7">GroES-like protein</fullName>
    </submittedName>
</protein>
<dbReference type="Gene3D" id="3.90.180.10">
    <property type="entry name" value="Medium-chain alcohol dehydrogenases, catalytic domain"/>
    <property type="match status" value="1"/>
</dbReference>
<evidence type="ECO:0000256" key="3">
    <source>
        <dbReference type="ARBA" id="ARBA00022741"/>
    </source>
</evidence>
<organism evidence="7 8">
    <name type="scientific">Aspergillus ibericus CBS 121593</name>
    <dbReference type="NCBI Taxonomy" id="1448316"/>
    <lineage>
        <taxon>Eukaryota</taxon>
        <taxon>Fungi</taxon>
        <taxon>Dikarya</taxon>
        <taxon>Ascomycota</taxon>
        <taxon>Pezizomycotina</taxon>
        <taxon>Eurotiomycetes</taxon>
        <taxon>Eurotiomycetidae</taxon>
        <taxon>Eurotiales</taxon>
        <taxon>Aspergillaceae</taxon>
        <taxon>Aspergillus</taxon>
        <taxon>Aspergillus subgen. Circumdati</taxon>
    </lineage>
</organism>
<dbReference type="VEuPathDB" id="FungiDB:BO80DRAFT_362428"/>